<gene>
    <name evidence="1" type="ORF">PMG71_18270</name>
</gene>
<keyword evidence="2" id="KW-1185">Reference proteome</keyword>
<comment type="caution">
    <text evidence="1">The sequence shown here is derived from an EMBL/GenBank/DDBJ whole genome shotgun (WGS) entry which is preliminary data.</text>
</comment>
<dbReference type="RefSeq" id="WP_283755133.1">
    <property type="nucleotide sequence ID" value="NZ_JAQOSP010000115.1"/>
</dbReference>
<proteinExistence type="predicted"/>
<evidence type="ECO:0000313" key="2">
    <source>
        <dbReference type="Proteomes" id="UP001235303"/>
    </source>
</evidence>
<dbReference type="Proteomes" id="UP001235303">
    <property type="component" value="Unassembled WGS sequence"/>
</dbReference>
<dbReference type="EMBL" id="JAQOSP010000115">
    <property type="protein sequence ID" value="MDJ1171380.1"/>
    <property type="molecule type" value="Genomic_DNA"/>
</dbReference>
<evidence type="ECO:0000313" key="1">
    <source>
        <dbReference type="EMBL" id="MDJ1171380.1"/>
    </source>
</evidence>
<accession>A0ABT7AWY0</accession>
<reference evidence="1 2" key="1">
    <citation type="submission" date="2023-01" db="EMBL/GenBank/DDBJ databases">
        <title>Novel diversity within Roseofilum (Cyanobacteria; Desertifilaceae) from marine benthic mats with descriptions of four novel species.</title>
        <authorList>
            <person name="Wang Y."/>
            <person name="Berthold D.E."/>
            <person name="Hu J."/>
            <person name="Lefler F.W."/>
            <person name="Laughinghouse H.D. IV."/>
        </authorList>
    </citation>
    <scope>NUCLEOTIDE SEQUENCE [LARGE SCALE GENOMIC DNA]</scope>
    <source>
        <strain evidence="1 2">BLCC-M154</strain>
    </source>
</reference>
<sequence length="46" mass="5214">MTLLLNHRRAFGGFLLFGHKKGERSPIAPFDSIAFIENFGFKTPSF</sequence>
<organism evidence="1 2">
    <name type="scientific">Roseofilum acuticapitatum BLCC-M154</name>
    <dbReference type="NCBI Taxonomy" id="3022444"/>
    <lineage>
        <taxon>Bacteria</taxon>
        <taxon>Bacillati</taxon>
        <taxon>Cyanobacteriota</taxon>
        <taxon>Cyanophyceae</taxon>
        <taxon>Desertifilales</taxon>
        <taxon>Desertifilaceae</taxon>
        <taxon>Roseofilum</taxon>
        <taxon>Roseofilum acuticapitatum</taxon>
    </lineage>
</organism>
<protein>
    <submittedName>
        <fullName evidence="1">Uncharacterized protein</fullName>
    </submittedName>
</protein>
<name>A0ABT7AWY0_9CYAN</name>